<evidence type="ECO:0000256" key="2">
    <source>
        <dbReference type="SAM" id="Phobius"/>
    </source>
</evidence>
<dbReference type="Proteomes" id="UP001500393">
    <property type="component" value="Unassembled WGS sequence"/>
</dbReference>
<gene>
    <name evidence="3" type="ORF">GCM10009789_19330</name>
</gene>
<keyword evidence="2" id="KW-0812">Transmembrane</keyword>
<evidence type="ECO:0000313" key="3">
    <source>
        <dbReference type="EMBL" id="GAA1565982.1"/>
    </source>
</evidence>
<keyword evidence="2" id="KW-1133">Transmembrane helix</keyword>
<sequence>MDWIRDNLEWIVGGAVATFVAICGLLASARFRSSRRQDQKGGKGSVNLQAGKNIKYRRDGK</sequence>
<name>A0ABP4NR77_9ACTN</name>
<feature type="transmembrane region" description="Helical" evidence="2">
    <location>
        <begin position="12"/>
        <end position="31"/>
    </location>
</feature>
<organism evidence="3 4">
    <name type="scientific">Kribbella sancticallisti</name>
    <dbReference type="NCBI Taxonomy" id="460087"/>
    <lineage>
        <taxon>Bacteria</taxon>
        <taxon>Bacillati</taxon>
        <taxon>Actinomycetota</taxon>
        <taxon>Actinomycetes</taxon>
        <taxon>Propionibacteriales</taxon>
        <taxon>Kribbellaceae</taxon>
        <taxon>Kribbella</taxon>
    </lineage>
</organism>
<dbReference type="EMBL" id="BAAAOS010000017">
    <property type="protein sequence ID" value="GAA1565982.1"/>
    <property type="molecule type" value="Genomic_DNA"/>
</dbReference>
<protein>
    <submittedName>
        <fullName evidence="3">Uncharacterized protein</fullName>
    </submittedName>
</protein>
<reference evidence="4" key="1">
    <citation type="journal article" date="2019" name="Int. J. Syst. Evol. Microbiol.">
        <title>The Global Catalogue of Microorganisms (GCM) 10K type strain sequencing project: providing services to taxonomists for standard genome sequencing and annotation.</title>
        <authorList>
            <consortium name="The Broad Institute Genomics Platform"/>
            <consortium name="The Broad Institute Genome Sequencing Center for Infectious Disease"/>
            <person name="Wu L."/>
            <person name="Ma J."/>
        </authorList>
    </citation>
    <scope>NUCLEOTIDE SEQUENCE [LARGE SCALE GENOMIC DNA]</scope>
    <source>
        <strain evidence="4">JCM 14969</strain>
    </source>
</reference>
<evidence type="ECO:0000256" key="1">
    <source>
        <dbReference type="SAM" id="MobiDB-lite"/>
    </source>
</evidence>
<evidence type="ECO:0000313" key="4">
    <source>
        <dbReference type="Proteomes" id="UP001500393"/>
    </source>
</evidence>
<proteinExistence type="predicted"/>
<comment type="caution">
    <text evidence="3">The sequence shown here is derived from an EMBL/GenBank/DDBJ whole genome shotgun (WGS) entry which is preliminary data.</text>
</comment>
<keyword evidence="2" id="KW-0472">Membrane</keyword>
<accession>A0ABP4NR77</accession>
<keyword evidence="4" id="KW-1185">Reference proteome</keyword>
<feature type="region of interest" description="Disordered" evidence="1">
    <location>
        <begin position="35"/>
        <end position="61"/>
    </location>
</feature>